<feature type="domain" description="DNA methylase N-4/N-6" evidence="5">
    <location>
        <begin position="34"/>
        <end position="159"/>
    </location>
</feature>
<dbReference type="InterPro" id="IPR002941">
    <property type="entry name" value="DNA_methylase_N4/N6"/>
</dbReference>
<evidence type="ECO:0000256" key="4">
    <source>
        <dbReference type="RuleBase" id="RU362026"/>
    </source>
</evidence>
<dbReference type="Gene3D" id="3.40.50.150">
    <property type="entry name" value="Vaccinia Virus protein VP39"/>
    <property type="match status" value="1"/>
</dbReference>
<evidence type="ECO:0000313" key="7">
    <source>
        <dbReference type="Proteomes" id="UP000250561"/>
    </source>
</evidence>
<dbReference type="Pfam" id="PF01555">
    <property type="entry name" value="N6_N4_Mtase"/>
    <property type="match status" value="1"/>
</dbReference>
<name>A0A2X1JHW5_ECOLX</name>
<proteinExistence type="inferred from homology"/>
<dbReference type="SUPFAM" id="SSF53335">
    <property type="entry name" value="S-adenosyl-L-methionine-dependent methyltransferases"/>
    <property type="match status" value="1"/>
</dbReference>
<comment type="similarity">
    <text evidence="1 4">Belongs to the N(4)/N(6)-methyltransferase family.</text>
</comment>
<dbReference type="InterPro" id="IPR029063">
    <property type="entry name" value="SAM-dependent_MTases_sf"/>
</dbReference>
<evidence type="ECO:0000313" key="6">
    <source>
        <dbReference type="EMBL" id="SPW45549.1"/>
    </source>
</evidence>
<dbReference type="AlphaFoldDB" id="A0A2X1JHW5"/>
<dbReference type="InterPro" id="IPR002052">
    <property type="entry name" value="DNA_methylase_N6_adenine_CS"/>
</dbReference>
<dbReference type="PROSITE" id="PS00092">
    <property type="entry name" value="N6_MTASE"/>
    <property type="match status" value="1"/>
</dbReference>
<accession>A0A2X1JHW5</accession>
<keyword evidence="3 6" id="KW-0808">Transferase</keyword>
<evidence type="ECO:0000256" key="1">
    <source>
        <dbReference type="ARBA" id="ARBA00006594"/>
    </source>
</evidence>
<dbReference type="GO" id="GO:0008170">
    <property type="term" value="F:N-methyltransferase activity"/>
    <property type="evidence" value="ECO:0007669"/>
    <property type="project" value="InterPro"/>
</dbReference>
<reference evidence="6 7" key="1">
    <citation type="submission" date="2018-06" db="EMBL/GenBank/DDBJ databases">
        <authorList>
            <consortium name="Pathogen Informatics"/>
            <person name="Doyle S."/>
        </authorList>
    </citation>
    <scope>NUCLEOTIDE SEQUENCE [LARGE SCALE GENOMIC DNA]</scope>
    <source>
        <strain evidence="6 7">NCTC11126</strain>
    </source>
</reference>
<dbReference type="EC" id="2.1.1.-" evidence="4"/>
<evidence type="ECO:0000256" key="3">
    <source>
        <dbReference type="ARBA" id="ARBA00022679"/>
    </source>
</evidence>
<evidence type="ECO:0000259" key="5">
    <source>
        <dbReference type="Pfam" id="PF01555"/>
    </source>
</evidence>
<keyword evidence="2 6" id="KW-0489">Methyltransferase</keyword>
<dbReference type="GO" id="GO:0032259">
    <property type="term" value="P:methylation"/>
    <property type="evidence" value="ECO:0007669"/>
    <property type="project" value="UniProtKB-KW"/>
</dbReference>
<evidence type="ECO:0000256" key="2">
    <source>
        <dbReference type="ARBA" id="ARBA00022603"/>
    </source>
</evidence>
<dbReference type="EMBL" id="UARS01000006">
    <property type="protein sequence ID" value="SPW45549.1"/>
    <property type="molecule type" value="Genomic_DNA"/>
</dbReference>
<dbReference type="CDD" id="cd02440">
    <property type="entry name" value="AdoMet_MTases"/>
    <property type="match status" value="1"/>
</dbReference>
<gene>
    <name evidence="6" type="primary">yhdJ_2</name>
    <name evidence="6" type="ORF">NCTC11126_02822</name>
</gene>
<protein>
    <recommendedName>
        <fullName evidence="4">Methyltransferase</fullName>
        <ecNumber evidence="4">2.1.1.-</ecNumber>
    </recommendedName>
</protein>
<dbReference type="InterPro" id="IPR001091">
    <property type="entry name" value="RM_Methyltransferase"/>
</dbReference>
<dbReference type="Proteomes" id="UP000250561">
    <property type="component" value="Unassembled WGS sequence"/>
</dbReference>
<dbReference type="PRINTS" id="PR00508">
    <property type="entry name" value="S21N4MTFRASE"/>
</dbReference>
<dbReference type="NCBIfam" id="NF008572">
    <property type="entry name" value="PRK11524.1"/>
    <property type="match status" value="1"/>
</dbReference>
<dbReference type="GO" id="GO:0003677">
    <property type="term" value="F:DNA binding"/>
    <property type="evidence" value="ECO:0007669"/>
    <property type="project" value="InterPro"/>
</dbReference>
<organism evidence="6 7">
    <name type="scientific">Escherichia coli</name>
    <dbReference type="NCBI Taxonomy" id="562"/>
    <lineage>
        <taxon>Bacteria</taxon>
        <taxon>Pseudomonadati</taxon>
        <taxon>Pseudomonadota</taxon>
        <taxon>Gammaproteobacteria</taxon>
        <taxon>Enterobacterales</taxon>
        <taxon>Enterobacteriaceae</taxon>
        <taxon>Escherichia</taxon>
    </lineage>
</organism>
<sequence>MRTGCEPTRFGNEAKTIIHGDALAELKKLPTESVDLIFADPPYNIGKNFDGLIEAWKEDLFIDWLFEVIAECHRVLKKQGSMYIMNSTENMPFIDLQCRKLFTIKSRIVWSYDSSGVQAKKHYGSMYEPILMMVKDAKNYTFNGDAILVEAKTGSQRALIDYRKKSSTAIQSSKSTG</sequence>